<name>A0A084AXM1_STACB</name>
<dbReference type="PANTHER" id="PTHR45708:SF47">
    <property type="entry name" value="ENDOCHITINASE A"/>
    <property type="match status" value="1"/>
</dbReference>
<sequence>MTGLSLPVRALGAYGALNGYWGQWGNENLRAYCDSGIEYVTLSFVNQAPEHDAATNYPGTNFAAHCWADTYDVDGNPSSLLSGCHEMKKDIPYCRSKGVKVLLSIGGDYNKTTSNYLVTSEENGEYFADFLYRAFGPYDGSWTGPRPFDISPTNRTQVDGFDFDIEAKFDNKPYVAMADTFRRLGPSMILTAAPQCPASNDLFYLKQFINEASLDALFVQFYNNPVCDAIAGNTAGDSFNYDQWANILSNSAKSKNAKLFVGLPASSTAARSGYIAPQALKDLVCKWKGSKNFGGISLWDLSRGAENLVNGKSYNQHALDALKGGCPTTTSTMTTSTRTSTTTRSPTTTSNPGNGIATPTPTQPTIVGNCNKFYFVKSGENCATVAKKNGITVDRFKSWNPSAGSSCTNLWADAYACVSITGYTPPLTTTCGSTAKTWGDNKPAALQNAVDWCDGNARTDGSGGFATGQTKNGCFNAPLGTNKFLFTARNDFGVGMSLPVAKCERMIKTVINNCARGGTGTLESWWFKAEVVAGRC</sequence>
<dbReference type="AlphaFoldDB" id="A0A084AXM1"/>
<dbReference type="GO" id="GO:0004568">
    <property type="term" value="F:chitinase activity"/>
    <property type="evidence" value="ECO:0007669"/>
    <property type="project" value="TreeGrafter"/>
</dbReference>
<dbReference type="PANTHER" id="PTHR45708">
    <property type="entry name" value="ENDOCHITINASE"/>
    <property type="match status" value="1"/>
</dbReference>
<dbReference type="HOGENOM" id="CLU_508221_0_0_1"/>
<evidence type="ECO:0000313" key="6">
    <source>
        <dbReference type="Proteomes" id="UP000028045"/>
    </source>
</evidence>
<feature type="compositionally biased region" description="Polar residues" evidence="2">
    <location>
        <begin position="351"/>
        <end position="362"/>
    </location>
</feature>
<dbReference type="PROSITE" id="PS51910">
    <property type="entry name" value="GH18_2"/>
    <property type="match status" value="1"/>
</dbReference>
<dbReference type="Pfam" id="PF01476">
    <property type="entry name" value="LysM"/>
    <property type="match status" value="1"/>
</dbReference>
<protein>
    <submittedName>
        <fullName evidence="5">Uncharacterized protein</fullName>
    </submittedName>
</protein>
<evidence type="ECO:0000256" key="2">
    <source>
        <dbReference type="SAM" id="MobiDB-lite"/>
    </source>
</evidence>
<evidence type="ECO:0000313" key="5">
    <source>
        <dbReference type="EMBL" id="KEY70050.1"/>
    </source>
</evidence>
<dbReference type="InterPro" id="IPR017853">
    <property type="entry name" value="GH"/>
</dbReference>
<dbReference type="PROSITE" id="PS51782">
    <property type="entry name" value="LYSM"/>
    <property type="match status" value="1"/>
</dbReference>
<dbReference type="Gene3D" id="3.10.350.10">
    <property type="entry name" value="LysM domain"/>
    <property type="match status" value="1"/>
</dbReference>
<gene>
    <name evidence="5" type="ORF">S7711_10152</name>
</gene>
<dbReference type="EMBL" id="KL648477">
    <property type="protein sequence ID" value="KEY70050.1"/>
    <property type="molecule type" value="Genomic_DNA"/>
</dbReference>
<dbReference type="SUPFAM" id="SSF51445">
    <property type="entry name" value="(Trans)glycosidases"/>
    <property type="match status" value="1"/>
</dbReference>
<dbReference type="GO" id="GO:0005975">
    <property type="term" value="P:carbohydrate metabolic process"/>
    <property type="evidence" value="ECO:0007669"/>
    <property type="project" value="InterPro"/>
</dbReference>
<dbReference type="InterPro" id="IPR036779">
    <property type="entry name" value="LysM_dom_sf"/>
</dbReference>
<dbReference type="SMART" id="SM00257">
    <property type="entry name" value="LysM"/>
    <property type="match status" value="1"/>
</dbReference>
<dbReference type="Proteomes" id="UP000028045">
    <property type="component" value="Unassembled WGS sequence"/>
</dbReference>
<feature type="domain" description="LysM" evidence="3">
    <location>
        <begin position="372"/>
        <end position="418"/>
    </location>
</feature>
<reference evidence="5 6" key="1">
    <citation type="journal article" date="2014" name="BMC Genomics">
        <title>Comparative genome sequencing reveals chemotype-specific gene clusters in the toxigenic black mold Stachybotrys.</title>
        <authorList>
            <person name="Semeiks J."/>
            <person name="Borek D."/>
            <person name="Otwinowski Z."/>
            <person name="Grishin N.V."/>
        </authorList>
    </citation>
    <scope>NUCLEOTIDE SEQUENCE [LARGE SCALE GENOMIC DNA]</scope>
    <source>
        <strain evidence="6">CBS 109288 / IBT 7711</strain>
    </source>
</reference>
<comment type="similarity">
    <text evidence="1">Belongs to the secreted LysM effector family.</text>
</comment>
<feature type="compositionally biased region" description="Low complexity" evidence="2">
    <location>
        <begin position="330"/>
        <end position="350"/>
    </location>
</feature>
<dbReference type="Pfam" id="PF00704">
    <property type="entry name" value="Glyco_hydro_18"/>
    <property type="match status" value="1"/>
</dbReference>
<evidence type="ECO:0000259" key="4">
    <source>
        <dbReference type="PROSITE" id="PS51910"/>
    </source>
</evidence>
<dbReference type="InterPro" id="IPR001223">
    <property type="entry name" value="Glyco_hydro18_cat"/>
</dbReference>
<dbReference type="GO" id="GO:0005576">
    <property type="term" value="C:extracellular region"/>
    <property type="evidence" value="ECO:0007669"/>
    <property type="project" value="TreeGrafter"/>
</dbReference>
<keyword evidence="6" id="KW-1185">Reference proteome</keyword>
<dbReference type="InterPro" id="IPR018392">
    <property type="entry name" value="LysM"/>
</dbReference>
<feature type="region of interest" description="Disordered" evidence="2">
    <location>
        <begin position="330"/>
        <end position="362"/>
    </location>
</feature>
<dbReference type="Gene3D" id="3.20.20.80">
    <property type="entry name" value="Glycosidases"/>
    <property type="match status" value="1"/>
</dbReference>
<evidence type="ECO:0000256" key="1">
    <source>
        <dbReference type="ARBA" id="ARBA00044955"/>
    </source>
</evidence>
<feature type="domain" description="GH18" evidence="4">
    <location>
        <begin position="15"/>
        <end position="325"/>
    </location>
</feature>
<proteinExistence type="inferred from homology"/>
<dbReference type="InterPro" id="IPR050542">
    <property type="entry name" value="Glycosyl_Hydrlase18_Chitinase"/>
</dbReference>
<dbReference type="SUPFAM" id="SSF54106">
    <property type="entry name" value="LysM domain"/>
    <property type="match status" value="1"/>
</dbReference>
<evidence type="ECO:0000259" key="3">
    <source>
        <dbReference type="PROSITE" id="PS51782"/>
    </source>
</evidence>
<organism evidence="5 6">
    <name type="scientific">Stachybotrys chartarum (strain CBS 109288 / IBT 7711)</name>
    <name type="common">Toxic black mold</name>
    <name type="synonym">Stilbospora chartarum</name>
    <dbReference type="NCBI Taxonomy" id="1280523"/>
    <lineage>
        <taxon>Eukaryota</taxon>
        <taxon>Fungi</taxon>
        <taxon>Dikarya</taxon>
        <taxon>Ascomycota</taxon>
        <taxon>Pezizomycotina</taxon>
        <taxon>Sordariomycetes</taxon>
        <taxon>Hypocreomycetidae</taxon>
        <taxon>Hypocreales</taxon>
        <taxon>Stachybotryaceae</taxon>
        <taxon>Stachybotrys</taxon>
    </lineage>
</organism>
<accession>A0A084AXM1</accession>
<dbReference type="OrthoDB" id="6020543at2759"/>